<evidence type="ECO:0000313" key="2">
    <source>
        <dbReference type="EMBL" id="EFO86344.1"/>
    </source>
</evidence>
<dbReference type="GeneID" id="9821465"/>
<dbReference type="EMBL" id="DS268408">
    <property type="protein sequence ID" value="EFO86344.1"/>
    <property type="molecule type" value="Genomic_DNA"/>
</dbReference>
<sequence>MSFVNELQPVPFETTFGGCDGERMSRENCVNNSNTNAQFESHKRRKSTSVTAKKRAKMTRGDENITDETAKQAATELLDQIAKTPGQITLNLESPEAAGICPLPPLLLQQSKTRWSISLLEEGQLRGLLASNPKNCQPLGLKNIHKGHVETQILPRQMNLKEAIETLKNETRKNDSYVGFGVAVANILRRCNDVSAEKLAQVITAAIETEATSLINK</sequence>
<reference evidence="2" key="1">
    <citation type="submission" date="2007-07" db="EMBL/GenBank/DDBJ databases">
        <title>PCAP assembly of the Caenorhabditis remanei genome.</title>
        <authorList>
            <consortium name="The Caenorhabditis remanei Sequencing Consortium"/>
            <person name="Wilson R.K."/>
        </authorList>
    </citation>
    <scope>NUCLEOTIDE SEQUENCE [LARGE SCALE GENOMIC DNA]</scope>
    <source>
        <strain evidence="2">PB4641</strain>
    </source>
</reference>
<accession>E3LFP6</accession>
<protein>
    <submittedName>
        <fullName evidence="2">CRE-ADBP-1 protein</fullName>
    </submittedName>
</protein>
<feature type="compositionally biased region" description="Basic residues" evidence="1">
    <location>
        <begin position="42"/>
        <end position="58"/>
    </location>
</feature>
<dbReference type="HOGENOM" id="CLU_1273281_0_0_1"/>
<gene>
    <name evidence="2" type="primary">Cre-adbp-1</name>
    <name evidence="2" type="ORF">CRE_01825</name>
</gene>
<evidence type="ECO:0000313" key="3">
    <source>
        <dbReference type="Proteomes" id="UP000008281"/>
    </source>
</evidence>
<dbReference type="InParanoid" id="E3LFP6"/>
<dbReference type="FunCoup" id="E3LFP6">
    <property type="interactions" value="1896"/>
</dbReference>
<dbReference type="eggNOG" id="ENOG502THRE">
    <property type="taxonomic scope" value="Eukaryota"/>
</dbReference>
<dbReference type="AlphaFoldDB" id="E3LFP6"/>
<feature type="region of interest" description="Disordered" evidence="1">
    <location>
        <begin position="33"/>
        <end position="61"/>
    </location>
</feature>
<keyword evidence="3" id="KW-1185">Reference proteome</keyword>
<proteinExistence type="predicted"/>
<dbReference type="Proteomes" id="UP000008281">
    <property type="component" value="Unassembled WGS sequence"/>
</dbReference>
<name>E3LFP6_CAERE</name>
<dbReference type="OMA" id="SRENWGM"/>
<dbReference type="KEGG" id="crq:GCK72_005504"/>
<organism evidence="3">
    <name type="scientific">Caenorhabditis remanei</name>
    <name type="common">Caenorhabditis vulgaris</name>
    <dbReference type="NCBI Taxonomy" id="31234"/>
    <lineage>
        <taxon>Eukaryota</taxon>
        <taxon>Metazoa</taxon>
        <taxon>Ecdysozoa</taxon>
        <taxon>Nematoda</taxon>
        <taxon>Chromadorea</taxon>
        <taxon>Rhabditida</taxon>
        <taxon>Rhabditina</taxon>
        <taxon>Rhabditomorpha</taxon>
        <taxon>Rhabditoidea</taxon>
        <taxon>Rhabditidae</taxon>
        <taxon>Peloderinae</taxon>
        <taxon>Caenorhabditis</taxon>
    </lineage>
</organism>
<dbReference type="OrthoDB" id="5826039at2759"/>
<evidence type="ECO:0000256" key="1">
    <source>
        <dbReference type="SAM" id="MobiDB-lite"/>
    </source>
</evidence>
<dbReference type="CTD" id="9821465"/>
<dbReference type="STRING" id="31234.E3LFP6"/>